<evidence type="ECO:0000256" key="5">
    <source>
        <dbReference type="SAM" id="Phobius"/>
    </source>
</evidence>
<evidence type="ECO:0000256" key="1">
    <source>
        <dbReference type="ARBA" id="ARBA00004370"/>
    </source>
</evidence>
<dbReference type="Pfam" id="PF00672">
    <property type="entry name" value="HAMP"/>
    <property type="match status" value="1"/>
</dbReference>
<dbReference type="RefSeq" id="WP_112158648.1">
    <property type="nucleotide sequence ID" value="NZ_QKRX01000004.1"/>
</dbReference>
<dbReference type="GO" id="GO:0006935">
    <property type="term" value="P:chemotaxis"/>
    <property type="evidence" value="ECO:0007669"/>
    <property type="project" value="InterPro"/>
</dbReference>
<dbReference type="GO" id="GO:0016020">
    <property type="term" value="C:membrane"/>
    <property type="evidence" value="ECO:0007669"/>
    <property type="project" value="UniProtKB-SubCell"/>
</dbReference>
<keyword evidence="5" id="KW-0812">Transmembrane</keyword>
<keyword evidence="5" id="KW-0472">Membrane</keyword>
<organism evidence="8 9">
    <name type="scientific">Nitrincola tibetensis</name>
    <dbReference type="NCBI Taxonomy" id="2219697"/>
    <lineage>
        <taxon>Bacteria</taxon>
        <taxon>Pseudomonadati</taxon>
        <taxon>Pseudomonadota</taxon>
        <taxon>Gammaproteobacteria</taxon>
        <taxon>Oceanospirillales</taxon>
        <taxon>Oceanospirillaceae</taxon>
        <taxon>Nitrincola</taxon>
    </lineage>
</organism>
<dbReference type="SUPFAM" id="SSF58104">
    <property type="entry name" value="Methyl-accepting chemotaxis protein (MCP) signaling domain"/>
    <property type="match status" value="1"/>
</dbReference>
<dbReference type="SMART" id="SM00283">
    <property type="entry name" value="MA"/>
    <property type="match status" value="1"/>
</dbReference>
<evidence type="ECO:0000313" key="8">
    <source>
        <dbReference type="EMBL" id="RAU18543.1"/>
    </source>
</evidence>
<comment type="similarity">
    <text evidence="3">Belongs to the methyl-accepting chemotaxis (MCP) protein family.</text>
</comment>
<accession>A0A364NN84</accession>
<feature type="domain" description="Methyl-accepting transducer" evidence="6">
    <location>
        <begin position="151"/>
        <end position="387"/>
    </location>
</feature>
<dbReference type="GO" id="GO:0007165">
    <property type="term" value="P:signal transduction"/>
    <property type="evidence" value="ECO:0007669"/>
    <property type="project" value="UniProtKB-KW"/>
</dbReference>
<dbReference type="SMART" id="SM00304">
    <property type="entry name" value="HAMP"/>
    <property type="match status" value="1"/>
</dbReference>
<evidence type="ECO:0000256" key="3">
    <source>
        <dbReference type="ARBA" id="ARBA00029447"/>
    </source>
</evidence>
<feature type="transmembrane region" description="Helical" evidence="5">
    <location>
        <begin position="70"/>
        <end position="94"/>
    </location>
</feature>
<dbReference type="PROSITE" id="PS50111">
    <property type="entry name" value="CHEMOTAXIS_TRANSDUC_2"/>
    <property type="match status" value="1"/>
</dbReference>
<protein>
    <submittedName>
        <fullName evidence="8">Methyl-accepting chemotaxis protein</fullName>
    </submittedName>
</protein>
<dbReference type="InterPro" id="IPR004089">
    <property type="entry name" value="MCPsignal_dom"/>
</dbReference>
<dbReference type="CDD" id="cd06225">
    <property type="entry name" value="HAMP"/>
    <property type="match status" value="1"/>
</dbReference>
<comment type="caution">
    <text evidence="8">The sequence shown here is derived from an EMBL/GenBank/DDBJ whole genome shotgun (WGS) entry which is preliminary data.</text>
</comment>
<dbReference type="PANTHER" id="PTHR32089:SF112">
    <property type="entry name" value="LYSOZYME-LIKE PROTEIN-RELATED"/>
    <property type="match status" value="1"/>
</dbReference>
<dbReference type="InterPro" id="IPR004090">
    <property type="entry name" value="Chemotax_Me-accpt_rcpt"/>
</dbReference>
<proteinExistence type="inferred from homology"/>
<dbReference type="GO" id="GO:0004888">
    <property type="term" value="F:transmembrane signaling receptor activity"/>
    <property type="evidence" value="ECO:0007669"/>
    <property type="project" value="InterPro"/>
</dbReference>
<comment type="subcellular location">
    <subcellularLocation>
        <location evidence="1">Membrane</location>
    </subcellularLocation>
</comment>
<dbReference type="PROSITE" id="PS50885">
    <property type="entry name" value="HAMP"/>
    <property type="match status" value="1"/>
</dbReference>
<evidence type="ECO:0000256" key="4">
    <source>
        <dbReference type="PROSITE-ProRule" id="PRU00284"/>
    </source>
</evidence>
<feature type="domain" description="HAMP" evidence="7">
    <location>
        <begin position="92"/>
        <end position="146"/>
    </location>
</feature>
<evidence type="ECO:0000259" key="6">
    <source>
        <dbReference type="PROSITE" id="PS50111"/>
    </source>
</evidence>
<reference evidence="8 9" key="1">
    <citation type="submission" date="2018-06" db="EMBL/GenBank/DDBJ databases">
        <title>Nitrincola tibetense sp. nov., isolated from Lake XuguoCo on Tibetan Plateau.</title>
        <authorList>
            <person name="Xing P."/>
        </authorList>
    </citation>
    <scope>NUCLEOTIDE SEQUENCE [LARGE SCALE GENOMIC DNA]</scope>
    <source>
        <strain evidence="9">xg18</strain>
    </source>
</reference>
<sequence length="597" mass="66355">MSLYKTIEKTFFNSLSKKITGNVVFLLLPHLFLLLAGGYLASGLHAKIQALGLNEAQKESLTEGLNHLVVTAGATAFFAICAGVFTIFFMRYLFLKPIREMTRVLKAIKDKDGDISATLPAYTYDEISEMARSYNEFTDRLRHMIAETRRHSVNVALSATHVQKVILESSKSAFTQEQNAQQVFQSSSQSSKAIDEISSSAVVISDQTSSNMAEIRASNAELNKVLEQIRMIRDLATRFQETVHKLSLNSADITRILSMVQDFSDQTNLLALNASIEAARAGDAGRGFSVVADEVRNLSQKVSEATGQIDTNIAEMSQLVDSTRSSAGTILEYVQNTEVFIDTTSVQFHKLVADFEEINSQLTGISSAIDELSYTNRESHQNVALITDLAESMKKGMEHSLIHSADLELATEKTQELLSHFAIGMGGFEDMTRTGMGWAQEVSNELIKLQAKGINVFDTHYRRTNPGQTPEKFDTAYVDAYERSMQPIFDGFIRARPEFIYAIAVDKNGYAPAHHSKVSKALTGDVSVDLLQSRHRRMFAGNRAEKRRCSHKNPFLLQTFIRDTGEVLNDLSIPLYVDGKHWGALIMGFDPKCLLAE</sequence>
<dbReference type="PRINTS" id="PR00260">
    <property type="entry name" value="CHEMTRNSDUCR"/>
</dbReference>
<dbReference type="PANTHER" id="PTHR32089">
    <property type="entry name" value="METHYL-ACCEPTING CHEMOTAXIS PROTEIN MCPB"/>
    <property type="match status" value="1"/>
</dbReference>
<dbReference type="OrthoDB" id="2489132at2"/>
<dbReference type="Proteomes" id="UP000250744">
    <property type="component" value="Unassembled WGS sequence"/>
</dbReference>
<evidence type="ECO:0000259" key="7">
    <source>
        <dbReference type="PROSITE" id="PS50885"/>
    </source>
</evidence>
<dbReference type="InterPro" id="IPR003660">
    <property type="entry name" value="HAMP_dom"/>
</dbReference>
<dbReference type="Pfam" id="PF00015">
    <property type="entry name" value="MCPsignal"/>
    <property type="match status" value="1"/>
</dbReference>
<dbReference type="AlphaFoldDB" id="A0A364NN84"/>
<keyword evidence="5" id="KW-1133">Transmembrane helix</keyword>
<dbReference type="Gene3D" id="1.10.287.950">
    <property type="entry name" value="Methyl-accepting chemotaxis protein"/>
    <property type="match status" value="1"/>
</dbReference>
<evidence type="ECO:0000313" key="9">
    <source>
        <dbReference type="Proteomes" id="UP000250744"/>
    </source>
</evidence>
<dbReference type="EMBL" id="QKRX01000004">
    <property type="protein sequence ID" value="RAU18543.1"/>
    <property type="molecule type" value="Genomic_DNA"/>
</dbReference>
<keyword evidence="9" id="KW-1185">Reference proteome</keyword>
<keyword evidence="2 4" id="KW-0807">Transducer</keyword>
<gene>
    <name evidence="8" type="ORF">DN062_07150</name>
</gene>
<name>A0A364NN84_9GAMM</name>
<evidence type="ECO:0000256" key="2">
    <source>
        <dbReference type="ARBA" id="ARBA00023224"/>
    </source>
</evidence>